<dbReference type="PANTHER" id="PTHR48082">
    <property type="entry name" value="ATP SYNTHASE SUBUNIT ALPHA, MITOCHONDRIAL"/>
    <property type="match status" value="1"/>
</dbReference>
<evidence type="ECO:0000313" key="2">
    <source>
        <dbReference type="Proteomes" id="UP001632038"/>
    </source>
</evidence>
<gene>
    <name evidence="1" type="ORF">CASFOL_007845</name>
</gene>
<protein>
    <submittedName>
        <fullName evidence="1">Uncharacterized protein</fullName>
    </submittedName>
</protein>
<dbReference type="Proteomes" id="UP001632038">
    <property type="component" value="Unassembled WGS sequence"/>
</dbReference>
<dbReference type="InterPro" id="IPR005294">
    <property type="entry name" value="ATP_synth_F1_asu"/>
</dbReference>
<comment type="caution">
    <text evidence="1">The sequence shown here is derived from an EMBL/GenBank/DDBJ whole genome shotgun (WGS) entry which is preliminary data.</text>
</comment>
<dbReference type="EMBL" id="JAVIJP010000008">
    <property type="protein sequence ID" value="KAL3648421.1"/>
    <property type="molecule type" value="Genomic_DNA"/>
</dbReference>
<dbReference type="PANTHER" id="PTHR48082:SF2">
    <property type="entry name" value="ATP SYNTHASE SUBUNIT ALPHA, MITOCHONDRIAL"/>
    <property type="match status" value="1"/>
</dbReference>
<accession>A0ABD3E2U8</accession>
<dbReference type="AlphaFoldDB" id="A0ABD3E2U8"/>
<proteinExistence type="predicted"/>
<dbReference type="Gene3D" id="3.40.50.12240">
    <property type="match status" value="1"/>
</dbReference>
<name>A0ABD3E2U8_9LAMI</name>
<reference evidence="2" key="1">
    <citation type="journal article" date="2024" name="IScience">
        <title>Strigolactones Initiate the Formation of Haustorium-like Structures in Castilleja.</title>
        <authorList>
            <person name="Buerger M."/>
            <person name="Peterson D."/>
            <person name="Chory J."/>
        </authorList>
    </citation>
    <scope>NUCLEOTIDE SEQUENCE [LARGE SCALE GENOMIC DNA]</scope>
</reference>
<evidence type="ECO:0000313" key="1">
    <source>
        <dbReference type="EMBL" id="KAL3648421.1"/>
    </source>
</evidence>
<organism evidence="1 2">
    <name type="scientific">Castilleja foliolosa</name>
    <dbReference type="NCBI Taxonomy" id="1961234"/>
    <lineage>
        <taxon>Eukaryota</taxon>
        <taxon>Viridiplantae</taxon>
        <taxon>Streptophyta</taxon>
        <taxon>Embryophyta</taxon>
        <taxon>Tracheophyta</taxon>
        <taxon>Spermatophyta</taxon>
        <taxon>Magnoliopsida</taxon>
        <taxon>eudicotyledons</taxon>
        <taxon>Gunneridae</taxon>
        <taxon>Pentapetalae</taxon>
        <taxon>asterids</taxon>
        <taxon>lamiids</taxon>
        <taxon>Lamiales</taxon>
        <taxon>Orobanchaceae</taxon>
        <taxon>Pedicularideae</taxon>
        <taxon>Castillejinae</taxon>
        <taxon>Castilleja</taxon>
    </lineage>
</organism>
<sequence length="47" mass="5054">MEYTIVVAEAADSPATLQYLAPYTGAALAEEFDLVRQCVVSKQGSVF</sequence>
<keyword evidence="2" id="KW-1185">Reference proteome</keyword>